<evidence type="ECO:0000313" key="7">
    <source>
        <dbReference type="EMBL" id="KAJ57024.1"/>
    </source>
</evidence>
<sequence length="325" mass="33564">MNAQPETQENNSLLANLWERAKDFPESRLILAILIGGALLAWQAEVFLSGRNLRSVMLAISFSAIAAMGQLLVILTGRIDLSTGSTMALSGMITALSLVAGVPVPIAMAIGICVGGIVGFVNGFISMRFGISSFIVTLGTLQVARGITVGLTEGDTVSGFADIFLFIGSGRVAGLPLPVWIMLVLLIGFTIFLKYTATGREIFAIGGNETAARLAGVKVSRLQVLVFVIAGMMAGLAGVLLTARLGAAVSNASVGYELIVIASVVIGGASLSGGAGTVLGVVLGAMLIGIVNNALVLLVVPTYWQQTFTGAVIVAAALIDQMRRR</sequence>
<evidence type="ECO:0000256" key="1">
    <source>
        <dbReference type="ARBA" id="ARBA00004651"/>
    </source>
</evidence>
<dbReference type="GO" id="GO:0005886">
    <property type="term" value="C:plasma membrane"/>
    <property type="evidence" value="ECO:0007669"/>
    <property type="project" value="UniProtKB-SubCell"/>
</dbReference>
<evidence type="ECO:0000256" key="4">
    <source>
        <dbReference type="ARBA" id="ARBA00022989"/>
    </source>
</evidence>
<organism evidence="7 8">
    <name type="scientific">Actibacterium mucosum KCTC 23349</name>
    <dbReference type="NCBI Taxonomy" id="1454373"/>
    <lineage>
        <taxon>Bacteria</taxon>
        <taxon>Pseudomonadati</taxon>
        <taxon>Pseudomonadota</taxon>
        <taxon>Alphaproteobacteria</taxon>
        <taxon>Rhodobacterales</taxon>
        <taxon>Roseobacteraceae</taxon>
        <taxon>Actibacterium</taxon>
    </lineage>
</organism>
<dbReference type="Pfam" id="PF02653">
    <property type="entry name" value="BPD_transp_2"/>
    <property type="match status" value="1"/>
</dbReference>
<feature type="transmembrane region" description="Helical" evidence="6">
    <location>
        <begin position="172"/>
        <end position="193"/>
    </location>
</feature>
<keyword evidence="8" id="KW-1185">Reference proteome</keyword>
<keyword evidence="3 6" id="KW-0812">Transmembrane</keyword>
<proteinExistence type="predicted"/>
<evidence type="ECO:0008006" key="9">
    <source>
        <dbReference type="Google" id="ProtNLM"/>
    </source>
</evidence>
<evidence type="ECO:0000256" key="2">
    <source>
        <dbReference type="ARBA" id="ARBA00022475"/>
    </source>
</evidence>
<comment type="subcellular location">
    <subcellularLocation>
        <location evidence="1">Cell membrane</location>
        <topology evidence="1">Multi-pass membrane protein</topology>
    </subcellularLocation>
</comment>
<dbReference type="PANTHER" id="PTHR32196">
    <property type="entry name" value="ABC TRANSPORTER PERMEASE PROTEIN YPHD-RELATED-RELATED"/>
    <property type="match status" value="1"/>
</dbReference>
<keyword evidence="2" id="KW-1003">Cell membrane</keyword>
<dbReference type="InterPro" id="IPR001851">
    <property type="entry name" value="ABC_transp_permease"/>
</dbReference>
<evidence type="ECO:0000256" key="6">
    <source>
        <dbReference type="SAM" id="Phobius"/>
    </source>
</evidence>
<gene>
    <name evidence="7" type="ORF">ACMU_00605</name>
</gene>
<dbReference type="Proteomes" id="UP000026249">
    <property type="component" value="Unassembled WGS sequence"/>
</dbReference>
<dbReference type="GO" id="GO:0022857">
    <property type="term" value="F:transmembrane transporter activity"/>
    <property type="evidence" value="ECO:0007669"/>
    <property type="project" value="InterPro"/>
</dbReference>
<keyword evidence="5 6" id="KW-0472">Membrane</keyword>
<keyword evidence="4 6" id="KW-1133">Transmembrane helix</keyword>
<feature type="transmembrane region" description="Helical" evidence="6">
    <location>
        <begin position="95"/>
        <end position="121"/>
    </location>
</feature>
<reference evidence="7 8" key="1">
    <citation type="submission" date="2014-03" db="EMBL/GenBank/DDBJ databases">
        <title>Draft Genome Sequence of Actibacterium mucosum KCTC 23349, a Marine Alphaproteobacterium with Complex Ionic Requirements Isolated from Mediterranean Seawater at Malvarrosa Beach, Valencia, Spain.</title>
        <authorList>
            <person name="Arahal D.R."/>
            <person name="Shao Z."/>
            <person name="Lai Q."/>
            <person name="Pujalte M.J."/>
        </authorList>
    </citation>
    <scope>NUCLEOTIDE SEQUENCE [LARGE SCALE GENOMIC DNA]</scope>
    <source>
        <strain evidence="7 8">KCTC 23349</strain>
    </source>
</reference>
<dbReference type="CDD" id="cd06579">
    <property type="entry name" value="TM_PBP1_transp_AraH_like"/>
    <property type="match status" value="1"/>
</dbReference>
<dbReference type="AlphaFoldDB" id="A0A037ZLQ0"/>
<feature type="transmembrane region" description="Helical" evidence="6">
    <location>
        <begin position="29"/>
        <end position="48"/>
    </location>
</feature>
<evidence type="ECO:0000256" key="3">
    <source>
        <dbReference type="ARBA" id="ARBA00022692"/>
    </source>
</evidence>
<evidence type="ECO:0000313" key="8">
    <source>
        <dbReference type="Proteomes" id="UP000026249"/>
    </source>
</evidence>
<dbReference type="PANTHER" id="PTHR32196:SF72">
    <property type="entry name" value="RIBOSE IMPORT PERMEASE PROTEIN RBSC"/>
    <property type="match status" value="1"/>
</dbReference>
<feature type="transmembrane region" description="Helical" evidence="6">
    <location>
        <begin position="278"/>
        <end position="297"/>
    </location>
</feature>
<protein>
    <recommendedName>
        <fullName evidence="9">ABC transporter permease</fullName>
    </recommendedName>
</protein>
<accession>A0A037ZLQ0</accession>
<comment type="caution">
    <text evidence="7">The sequence shown here is derived from an EMBL/GenBank/DDBJ whole genome shotgun (WGS) entry which is preliminary data.</text>
</comment>
<name>A0A037ZLQ0_9RHOB</name>
<feature type="transmembrane region" description="Helical" evidence="6">
    <location>
        <begin position="133"/>
        <end position="152"/>
    </location>
</feature>
<feature type="transmembrane region" description="Helical" evidence="6">
    <location>
        <begin position="55"/>
        <end position="75"/>
    </location>
</feature>
<dbReference type="EMBL" id="JFKE01000001">
    <property type="protein sequence ID" value="KAJ57024.1"/>
    <property type="molecule type" value="Genomic_DNA"/>
</dbReference>
<feature type="transmembrane region" description="Helical" evidence="6">
    <location>
        <begin position="222"/>
        <end position="241"/>
    </location>
</feature>
<dbReference type="STRING" id="1454373.ACMU_00605"/>
<evidence type="ECO:0000256" key="5">
    <source>
        <dbReference type="ARBA" id="ARBA00023136"/>
    </source>
</evidence>